<evidence type="ECO:0000256" key="1">
    <source>
        <dbReference type="SAM" id="MobiDB-lite"/>
    </source>
</evidence>
<proteinExistence type="predicted"/>
<protein>
    <submittedName>
        <fullName evidence="2">Uncharacterized protein</fullName>
    </submittedName>
</protein>
<dbReference type="EMBL" id="OX459966">
    <property type="protein sequence ID" value="CAI9170972.1"/>
    <property type="molecule type" value="Genomic_DNA"/>
</dbReference>
<evidence type="ECO:0000313" key="3">
    <source>
        <dbReference type="Proteomes" id="UP001176941"/>
    </source>
</evidence>
<gene>
    <name evidence="2" type="ORF">MRATA1EN1_LOCUS19934</name>
</gene>
<reference evidence="2" key="1">
    <citation type="submission" date="2023-04" db="EMBL/GenBank/DDBJ databases">
        <authorList>
            <consortium name="ELIXIR-Norway"/>
        </authorList>
    </citation>
    <scope>NUCLEOTIDE SEQUENCE [LARGE SCALE GENOMIC DNA]</scope>
</reference>
<feature type="region of interest" description="Disordered" evidence="1">
    <location>
        <begin position="1"/>
        <end position="157"/>
    </location>
</feature>
<accession>A0ABN8ZAP3</accession>
<keyword evidence="3" id="KW-1185">Reference proteome</keyword>
<evidence type="ECO:0000313" key="2">
    <source>
        <dbReference type="EMBL" id="CAI9170972.1"/>
    </source>
</evidence>
<organism evidence="2 3">
    <name type="scientific">Rangifer tarandus platyrhynchus</name>
    <name type="common">Svalbard reindeer</name>
    <dbReference type="NCBI Taxonomy" id="3082113"/>
    <lineage>
        <taxon>Eukaryota</taxon>
        <taxon>Metazoa</taxon>
        <taxon>Chordata</taxon>
        <taxon>Craniata</taxon>
        <taxon>Vertebrata</taxon>
        <taxon>Euteleostomi</taxon>
        <taxon>Mammalia</taxon>
        <taxon>Eutheria</taxon>
        <taxon>Laurasiatheria</taxon>
        <taxon>Artiodactyla</taxon>
        <taxon>Ruminantia</taxon>
        <taxon>Pecora</taxon>
        <taxon>Cervidae</taxon>
        <taxon>Odocoileinae</taxon>
        <taxon>Rangifer</taxon>
    </lineage>
</organism>
<sequence>MTGGQRNFSFRVLTADPPEGFRKEQGVPFEHPLLAASEQDPLAVRPHHPRASREQRPLHTCGPTAPDAHPVASISRSSAAPPHPGSARPQQVGPGSVGRPRSCPLRSWASPAETRLERHPAGRAVSTRGPHRSTTTLGPQPAVPTLRPVAAAGGGDPGAEDRAWLALLWAGGVRGRWPLGRRWHASILQKALGNRTESHLNIRCQRPANRIPYLCAPITSAQPGSRDLFTPANHRTRRAPRGPNIGLLGCTSLSRPREPAATWSRRRPQNQRPPLAVEGLQAGRGASARSAHHCTTDLGPRPGVLTLWLVAATPERGPREARAPRGWRSRGRWSLGRRGRAVRGCR</sequence>
<name>A0ABN8ZAP3_RANTA</name>
<dbReference type="Proteomes" id="UP001176941">
    <property type="component" value="Chromosome 30"/>
</dbReference>